<dbReference type="EMBL" id="JAFNJU010000012">
    <property type="protein sequence ID" value="MBO1266083.1"/>
    <property type="molecule type" value="Genomic_DNA"/>
</dbReference>
<comment type="caution">
    <text evidence="1">The sequence shown here is derived from an EMBL/GenBank/DDBJ whole genome shotgun (WGS) entry which is preliminary data.</text>
</comment>
<dbReference type="Proteomes" id="UP000664218">
    <property type="component" value="Unassembled WGS sequence"/>
</dbReference>
<keyword evidence="2" id="KW-1185">Reference proteome</keyword>
<evidence type="ECO:0000313" key="2">
    <source>
        <dbReference type="Proteomes" id="UP000664218"/>
    </source>
</evidence>
<organism evidence="1 2">
    <name type="scientific">Proteiniclasticum aestuarii</name>
    <dbReference type="NCBI Taxonomy" id="2817862"/>
    <lineage>
        <taxon>Bacteria</taxon>
        <taxon>Bacillati</taxon>
        <taxon>Bacillota</taxon>
        <taxon>Clostridia</taxon>
        <taxon>Eubacteriales</taxon>
        <taxon>Clostridiaceae</taxon>
        <taxon>Proteiniclasticum</taxon>
    </lineage>
</organism>
<dbReference type="InterPro" id="IPR036280">
    <property type="entry name" value="Multihaem_cyt_sf"/>
</dbReference>
<gene>
    <name evidence="1" type="ORF">J3A84_13685</name>
</gene>
<dbReference type="InterPro" id="IPR010181">
    <property type="entry name" value="CGCAxxGCC_motif"/>
</dbReference>
<dbReference type="AlphaFoldDB" id="A0A939KKC6"/>
<protein>
    <submittedName>
        <fullName evidence="1">C_GCAxxG_C_C family protein</fullName>
    </submittedName>
</protein>
<evidence type="ECO:0000313" key="1">
    <source>
        <dbReference type="EMBL" id="MBO1266083.1"/>
    </source>
</evidence>
<dbReference type="Pfam" id="PF09719">
    <property type="entry name" value="C_GCAxxG_C_C"/>
    <property type="match status" value="1"/>
</dbReference>
<name>A0A939KKC6_9CLOT</name>
<sequence length="232" mass="24757">MSEANKNEKVYSRRDMLKTAGKTAVGVAAVSFIPSFLTGCDKKVELPSKEVLAYEYVEASEDAPTYPYPYQKLDVATAMERGYAGYYNKGGCCRGVVDAVIGELGDKAGYPWNQIPVDVFANGATGFGIGSLCGAIAGAATCIGFAIPPEDAPAVTAELFKWYTSTELPTYKPDVDVDSLVSPSVNCIDSVGQFMEVSGYGMKDPERKARCAGLTADAAGKVVELINKYYNL</sequence>
<accession>A0A939KKC6</accession>
<proteinExistence type="predicted"/>
<dbReference type="RefSeq" id="WP_207600610.1">
    <property type="nucleotide sequence ID" value="NZ_JAFNJU010000012.1"/>
</dbReference>
<dbReference type="SUPFAM" id="SSF48695">
    <property type="entry name" value="Multiheme cytochromes"/>
    <property type="match status" value="1"/>
</dbReference>
<reference evidence="1" key="1">
    <citation type="submission" date="2021-03" db="EMBL/GenBank/DDBJ databases">
        <title>Proteiniclasticum marinus sp. nov., isolated from tidal flat sediment.</title>
        <authorList>
            <person name="Namirimu T."/>
            <person name="Yang J.-A."/>
            <person name="Yang S.-H."/>
            <person name="Kim Y.-J."/>
            <person name="Kwon K.K."/>
        </authorList>
    </citation>
    <scope>NUCLEOTIDE SEQUENCE</scope>
    <source>
        <strain evidence="1">SCR006</strain>
    </source>
</reference>